<proteinExistence type="predicted"/>
<organism evidence="1 2">
    <name type="scientific">Actinoplanes couchii</name>
    <dbReference type="NCBI Taxonomy" id="403638"/>
    <lineage>
        <taxon>Bacteria</taxon>
        <taxon>Bacillati</taxon>
        <taxon>Actinomycetota</taxon>
        <taxon>Actinomycetes</taxon>
        <taxon>Micromonosporales</taxon>
        <taxon>Micromonosporaceae</taxon>
        <taxon>Actinoplanes</taxon>
    </lineage>
</organism>
<dbReference type="Proteomes" id="UP000612282">
    <property type="component" value="Unassembled WGS sequence"/>
</dbReference>
<accession>A0ABQ3XJD7</accession>
<keyword evidence="2" id="KW-1185">Reference proteome</keyword>
<sequence length="105" mass="11359">MTGSASDNDCDYPLTIVEGEAAPALQAIREQPGPLANSVESALERIRNLAFPPSFFFRAVTWGEAGHSGYISRANEGRSDETVIIWEFVGANCTIVLHYVGPAYP</sequence>
<evidence type="ECO:0000313" key="1">
    <source>
        <dbReference type="EMBL" id="GID58608.1"/>
    </source>
</evidence>
<evidence type="ECO:0000313" key="2">
    <source>
        <dbReference type="Proteomes" id="UP000612282"/>
    </source>
</evidence>
<dbReference type="EMBL" id="BOMG01000086">
    <property type="protein sequence ID" value="GID58608.1"/>
    <property type="molecule type" value="Genomic_DNA"/>
</dbReference>
<dbReference type="RefSeq" id="WP_203803188.1">
    <property type="nucleotide sequence ID" value="NZ_BAAAQE010000013.1"/>
</dbReference>
<gene>
    <name evidence="1" type="ORF">Aco03nite_070120</name>
</gene>
<reference evidence="1 2" key="1">
    <citation type="submission" date="2021-01" db="EMBL/GenBank/DDBJ databases">
        <title>Whole genome shotgun sequence of Actinoplanes couchii NBRC 106145.</title>
        <authorList>
            <person name="Komaki H."/>
            <person name="Tamura T."/>
        </authorList>
    </citation>
    <scope>NUCLEOTIDE SEQUENCE [LARGE SCALE GENOMIC DNA]</scope>
    <source>
        <strain evidence="1 2">NBRC 106145</strain>
    </source>
</reference>
<protein>
    <submittedName>
        <fullName evidence="1">Uncharacterized protein</fullName>
    </submittedName>
</protein>
<name>A0ABQ3XJD7_9ACTN</name>
<comment type="caution">
    <text evidence="1">The sequence shown here is derived from an EMBL/GenBank/DDBJ whole genome shotgun (WGS) entry which is preliminary data.</text>
</comment>